<feature type="compositionally biased region" description="Basic residues" evidence="2">
    <location>
        <begin position="144"/>
        <end position="174"/>
    </location>
</feature>
<organism evidence="4 5">
    <name type="scientific">Mycobacterium kansasii</name>
    <dbReference type="NCBI Taxonomy" id="1768"/>
    <lineage>
        <taxon>Bacteria</taxon>
        <taxon>Bacillati</taxon>
        <taxon>Actinomycetota</taxon>
        <taxon>Actinomycetes</taxon>
        <taxon>Mycobacteriales</taxon>
        <taxon>Mycobacteriaceae</taxon>
        <taxon>Mycobacterium</taxon>
    </lineage>
</organism>
<feature type="compositionally biased region" description="Polar residues" evidence="2">
    <location>
        <begin position="77"/>
        <end position="88"/>
    </location>
</feature>
<comment type="caution">
    <text evidence="4">The sequence shown here is derived from an EMBL/GenBank/DDBJ whole genome shotgun (WGS) entry which is preliminary data.</text>
</comment>
<name>A0A1V3Y034_MYCKA</name>
<dbReference type="SUPFAM" id="SSF49879">
    <property type="entry name" value="SMAD/FHA domain"/>
    <property type="match status" value="1"/>
</dbReference>
<proteinExistence type="predicted"/>
<evidence type="ECO:0000259" key="3">
    <source>
        <dbReference type="PROSITE" id="PS50006"/>
    </source>
</evidence>
<dbReference type="Pfam" id="PF00498">
    <property type="entry name" value="FHA"/>
    <property type="match status" value="1"/>
</dbReference>
<keyword evidence="1" id="KW-0597">Phosphoprotein</keyword>
<sequence length="191" mass="21373">MRITHPLISRAHLLLRFDQGRWLAIDNNSLNGTFCNGRRVPMVDIQDGQSVNIGNPDGPLLTFEVGRHVGMAGRPPQTESMRVGTQSSPWPPAATQVAGHPGPPPPARQSNWTAPPSARPHPGPPRNRGNRCTPARRPGSPGLHRGRRASHRTSRRTSRRIMHRPGRARRRPRRCSPAPPSRPRWPIWRPR</sequence>
<gene>
    <name evidence="4" type="ORF">BZL29_0228</name>
</gene>
<dbReference type="EMBL" id="MVBN01000001">
    <property type="protein sequence ID" value="OOK84682.1"/>
    <property type="molecule type" value="Genomic_DNA"/>
</dbReference>
<feature type="domain" description="FHA" evidence="3">
    <location>
        <begin position="1"/>
        <end position="40"/>
    </location>
</feature>
<accession>A0A1V3Y034</accession>
<dbReference type="PROSITE" id="PS50006">
    <property type="entry name" value="FHA_DOMAIN"/>
    <property type="match status" value="1"/>
</dbReference>
<feature type="region of interest" description="Disordered" evidence="2">
    <location>
        <begin position="70"/>
        <end position="191"/>
    </location>
</feature>
<evidence type="ECO:0000256" key="2">
    <source>
        <dbReference type="SAM" id="MobiDB-lite"/>
    </source>
</evidence>
<evidence type="ECO:0000256" key="1">
    <source>
        <dbReference type="ARBA" id="ARBA00022553"/>
    </source>
</evidence>
<dbReference type="Gene3D" id="2.60.200.20">
    <property type="match status" value="1"/>
</dbReference>
<dbReference type="InterPro" id="IPR000253">
    <property type="entry name" value="FHA_dom"/>
</dbReference>
<dbReference type="InterPro" id="IPR008984">
    <property type="entry name" value="SMAD_FHA_dom_sf"/>
</dbReference>
<dbReference type="AlphaFoldDB" id="A0A1V3Y034"/>
<reference evidence="4 5" key="1">
    <citation type="submission" date="2017-02" db="EMBL/GenBank/DDBJ databases">
        <title>Complete genome sequences of Mycobacterium kansasii strains isolated from rhesus macaques.</title>
        <authorList>
            <person name="Panda A."/>
            <person name="Nagaraj S."/>
            <person name="Zhao X."/>
            <person name="Tettelin H."/>
            <person name="Detolla L.J."/>
        </authorList>
    </citation>
    <scope>NUCLEOTIDE SEQUENCE [LARGE SCALE GENOMIC DNA]</scope>
    <source>
        <strain evidence="4 5">11-3469</strain>
    </source>
</reference>
<protein>
    <submittedName>
        <fullName evidence="4">FHA domain protein</fullName>
    </submittedName>
</protein>
<evidence type="ECO:0000313" key="4">
    <source>
        <dbReference type="EMBL" id="OOK84682.1"/>
    </source>
</evidence>
<evidence type="ECO:0000313" key="5">
    <source>
        <dbReference type="Proteomes" id="UP000188532"/>
    </source>
</evidence>
<dbReference type="Proteomes" id="UP000188532">
    <property type="component" value="Unassembled WGS sequence"/>
</dbReference>